<dbReference type="AlphaFoldDB" id="A0AAU8NDT6"/>
<name>A0AAU8NDT6_9BACL</name>
<protein>
    <submittedName>
        <fullName evidence="1">Uncharacterized protein</fullName>
    </submittedName>
</protein>
<accession>A0AAU8NDT6</accession>
<dbReference type="EMBL" id="CP159992">
    <property type="protein sequence ID" value="XCP95851.1"/>
    <property type="molecule type" value="Genomic_DNA"/>
</dbReference>
<sequence>MNDAQTLEQDRLFIKSWLDTYFDSPHREMLMSSPAKTEEGDYGVPAAMQDGEIDEEGWVRWKMLDSEVTEKQINDLVQTLIHPAAHAISFSLPSLYTAYLSSRCVLNIYLRYDAFTVALPNLASDAPLREVSGLWSAWKPLIAAGYIPFAGYEDGAGPVCWDTNQPTEVNDYAVVSFDHEVLAVEEQPVREKLEQYARPLFPSFREMLISAASSSRS</sequence>
<dbReference type="RefSeq" id="WP_366293950.1">
    <property type="nucleotide sequence ID" value="NZ_CP159992.1"/>
</dbReference>
<gene>
    <name evidence="1" type="ORF">ABXS70_03810</name>
</gene>
<evidence type="ECO:0000313" key="1">
    <source>
        <dbReference type="EMBL" id="XCP95851.1"/>
    </source>
</evidence>
<proteinExistence type="predicted"/>
<organism evidence="1">
    <name type="scientific">Paenibacillus sp. AN1007</name>
    <dbReference type="NCBI Taxonomy" id="3151385"/>
    <lineage>
        <taxon>Bacteria</taxon>
        <taxon>Bacillati</taxon>
        <taxon>Bacillota</taxon>
        <taxon>Bacilli</taxon>
        <taxon>Bacillales</taxon>
        <taxon>Paenibacillaceae</taxon>
        <taxon>Paenibacillus</taxon>
    </lineage>
</organism>
<reference evidence="1" key="1">
    <citation type="submission" date="2024-05" db="EMBL/GenBank/DDBJ databases">
        <title>Draft genome assemblies of 36 bacteria isolated from hibernating arctic ground squirrels.</title>
        <authorList>
            <person name="McKee H."/>
            <person name="Mullen L."/>
            <person name="Drown D.M."/>
            <person name="Duddleston K.N."/>
        </authorList>
    </citation>
    <scope>NUCLEOTIDE SEQUENCE</scope>
    <source>
        <strain evidence="1">AN1007</strain>
    </source>
</reference>